<dbReference type="SMART" id="SM00895">
    <property type="entry name" value="FCD"/>
    <property type="match status" value="1"/>
</dbReference>
<dbReference type="PANTHER" id="PTHR43537:SF45">
    <property type="entry name" value="GNTR FAMILY REGULATORY PROTEIN"/>
    <property type="match status" value="1"/>
</dbReference>
<reference evidence="5 6" key="1">
    <citation type="submission" date="2024-01" db="EMBL/GenBank/DDBJ databases">
        <title>The diversity of rhizobia nodulating Mimosa spp. in eleven states of Brazil covering several biomes is determined by host plant, location, and edaphic factors.</title>
        <authorList>
            <person name="Rouws L."/>
            <person name="Barauna A."/>
            <person name="Beukes C."/>
            <person name="De Faria S.M."/>
            <person name="Gross E."/>
            <person name="Dos Reis Junior F.B."/>
            <person name="Simon M."/>
            <person name="Maluk M."/>
            <person name="Odee D.W."/>
            <person name="Kenicer G."/>
            <person name="Young J.P.W."/>
            <person name="Reis V.M."/>
            <person name="Zilli J."/>
            <person name="James E.K."/>
        </authorList>
    </citation>
    <scope>NUCLEOTIDE SEQUENCE [LARGE SCALE GENOMIC DNA]</scope>
    <source>
        <strain evidence="5 6">JPY77</strain>
    </source>
</reference>
<evidence type="ECO:0000313" key="5">
    <source>
        <dbReference type="EMBL" id="MEM5289106.1"/>
    </source>
</evidence>
<dbReference type="InterPro" id="IPR036390">
    <property type="entry name" value="WH_DNA-bd_sf"/>
</dbReference>
<keyword evidence="3" id="KW-0804">Transcription</keyword>
<evidence type="ECO:0000313" key="6">
    <source>
        <dbReference type="Proteomes" id="UP001494588"/>
    </source>
</evidence>
<dbReference type="PROSITE" id="PS50949">
    <property type="entry name" value="HTH_GNTR"/>
    <property type="match status" value="1"/>
</dbReference>
<protein>
    <submittedName>
        <fullName evidence="5">GntR family transcriptional regulator</fullName>
    </submittedName>
</protein>
<accession>A0ABU9QI66</accession>
<dbReference type="SUPFAM" id="SSF48008">
    <property type="entry name" value="GntR ligand-binding domain-like"/>
    <property type="match status" value="1"/>
</dbReference>
<dbReference type="Gene3D" id="1.10.10.10">
    <property type="entry name" value="Winged helix-like DNA-binding domain superfamily/Winged helix DNA-binding domain"/>
    <property type="match status" value="1"/>
</dbReference>
<keyword evidence="2" id="KW-0238">DNA-binding</keyword>
<dbReference type="PANTHER" id="PTHR43537">
    <property type="entry name" value="TRANSCRIPTIONAL REGULATOR, GNTR FAMILY"/>
    <property type="match status" value="1"/>
</dbReference>
<feature type="domain" description="HTH gntR-type" evidence="4">
    <location>
        <begin position="12"/>
        <end position="79"/>
    </location>
</feature>
<dbReference type="SUPFAM" id="SSF46785">
    <property type="entry name" value="Winged helix' DNA-binding domain"/>
    <property type="match status" value="1"/>
</dbReference>
<evidence type="ECO:0000259" key="4">
    <source>
        <dbReference type="PROSITE" id="PS50949"/>
    </source>
</evidence>
<dbReference type="InterPro" id="IPR036388">
    <property type="entry name" value="WH-like_DNA-bd_sf"/>
</dbReference>
<dbReference type="InterPro" id="IPR008920">
    <property type="entry name" value="TF_FadR/GntR_C"/>
</dbReference>
<proteinExistence type="predicted"/>
<evidence type="ECO:0000256" key="2">
    <source>
        <dbReference type="ARBA" id="ARBA00023125"/>
    </source>
</evidence>
<comment type="caution">
    <text evidence="5">The sequence shown here is derived from an EMBL/GenBank/DDBJ whole genome shotgun (WGS) entry which is preliminary data.</text>
</comment>
<dbReference type="Gene3D" id="1.20.120.530">
    <property type="entry name" value="GntR ligand-binding domain-like"/>
    <property type="match status" value="1"/>
</dbReference>
<dbReference type="Proteomes" id="UP001494588">
    <property type="component" value="Unassembled WGS sequence"/>
</dbReference>
<dbReference type="CDD" id="cd07377">
    <property type="entry name" value="WHTH_GntR"/>
    <property type="match status" value="1"/>
</dbReference>
<evidence type="ECO:0000256" key="1">
    <source>
        <dbReference type="ARBA" id="ARBA00023015"/>
    </source>
</evidence>
<gene>
    <name evidence="5" type="ORF">V4C55_25565</name>
</gene>
<organism evidence="5 6">
    <name type="scientific">Paraburkholderia sabiae</name>
    <dbReference type="NCBI Taxonomy" id="273251"/>
    <lineage>
        <taxon>Bacteria</taxon>
        <taxon>Pseudomonadati</taxon>
        <taxon>Pseudomonadota</taxon>
        <taxon>Betaproteobacteria</taxon>
        <taxon>Burkholderiales</taxon>
        <taxon>Burkholderiaceae</taxon>
        <taxon>Paraburkholderia</taxon>
    </lineage>
</organism>
<sequence>MTSKLLKIQSRTDYVEEVYNSLVDAICEGALSPGARLTQEDIAEQLAVSRSPVHQALRLLKKDGLVQDAPGRGVLVAPLDAQYLSDVYEIRGTLDALAAKLAAGKRARLEPELFDRGRAASTSGNVRAMIDADMDFHFAVYGASGNRLIGETARGHWVHLRRVMGAILQVSAQRESIWEEHAAIARAIERGDASLAMNLSELHAKRAHRHLIGEFEVLLQAQTLMADVKAPAEEVLT</sequence>
<dbReference type="RefSeq" id="WP_201656626.1">
    <property type="nucleotide sequence ID" value="NZ_CAJHCS010000025.1"/>
</dbReference>
<name>A0ABU9QI66_9BURK</name>
<keyword evidence="1" id="KW-0805">Transcription regulation</keyword>
<keyword evidence="6" id="KW-1185">Reference proteome</keyword>
<dbReference type="InterPro" id="IPR011711">
    <property type="entry name" value="GntR_C"/>
</dbReference>
<evidence type="ECO:0000256" key="3">
    <source>
        <dbReference type="ARBA" id="ARBA00023163"/>
    </source>
</evidence>
<dbReference type="EMBL" id="JAZHGC010000023">
    <property type="protein sequence ID" value="MEM5289106.1"/>
    <property type="molecule type" value="Genomic_DNA"/>
</dbReference>
<dbReference type="Pfam" id="PF00392">
    <property type="entry name" value="GntR"/>
    <property type="match status" value="1"/>
</dbReference>
<dbReference type="Pfam" id="PF07729">
    <property type="entry name" value="FCD"/>
    <property type="match status" value="1"/>
</dbReference>
<dbReference type="SMART" id="SM00345">
    <property type="entry name" value="HTH_GNTR"/>
    <property type="match status" value="1"/>
</dbReference>
<dbReference type="InterPro" id="IPR000524">
    <property type="entry name" value="Tscrpt_reg_HTH_GntR"/>
</dbReference>